<proteinExistence type="predicted"/>
<gene>
    <name evidence="2" type="ORF">QQF64_002409</name>
</gene>
<name>A0ABR3MQ39_9TELE</name>
<organism evidence="2 3">
    <name type="scientific">Cirrhinus molitorella</name>
    <name type="common">mud carp</name>
    <dbReference type="NCBI Taxonomy" id="172907"/>
    <lineage>
        <taxon>Eukaryota</taxon>
        <taxon>Metazoa</taxon>
        <taxon>Chordata</taxon>
        <taxon>Craniata</taxon>
        <taxon>Vertebrata</taxon>
        <taxon>Euteleostomi</taxon>
        <taxon>Actinopterygii</taxon>
        <taxon>Neopterygii</taxon>
        <taxon>Teleostei</taxon>
        <taxon>Ostariophysi</taxon>
        <taxon>Cypriniformes</taxon>
        <taxon>Cyprinidae</taxon>
        <taxon>Labeoninae</taxon>
        <taxon>Labeonini</taxon>
        <taxon>Cirrhinus</taxon>
    </lineage>
</organism>
<dbReference type="Proteomes" id="UP001558613">
    <property type="component" value="Unassembled WGS sequence"/>
</dbReference>
<evidence type="ECO:0000313" key="3">
    <source>
        <dbReference type="Proteomes" id="UP001558613"/>
    </source>
</evidence>
<evidence type="ECO:0000313" key="2">
    <source>
        <dbReference type="EMBL" id="KAL1266734.1"/>
    </source>
</evidence>
<feature type="compositionally biased region" description="Basic and acidic residues" evidence="1">
    <location>
        <begin position="48"/>
        <end position="64"/>
    </location>
</feature>
<protein>
    <submittedName>
        <fullName evidence="2">Uncharacterized protein</fullName>
    </submittedName>
</protein>
<keyword evidence="3" id="KW-1185">Reference proteome</keyword>
<sequence length="78" mass="8545">MDEWDPFILLAPEKQEENKLRAGSWSAGNVGLVADGRVGPGEGGENGRISERMREGLTTEDPPRRRGFRAAHLRTSGV</sequence>
<feature type="region of interest" description="Disordered" evidence="1">
    <location>
        <begin position="35"/>
        <end position="78"/>
    </location>
</feature>
<dbReference type="EMBL" id="JAYMGO010000010">
    <property type="protein sequence ID" value="KAL1266734.1"/>
    <property type="molecule type" value="Genomic_DNA"/>
</dbReference>
<accession>A0ABR3MQ39</accession>
<comment type="caution">
    <text evidence="2">The sequence shown here is derived from an EMBL/GenBank/DDBJ whole genome shotgun (WGS) entry which is preliminary data.</text>
</comment>
<evidence type="ECO:0000256" key="1">
    <source>
        <dbReference type="SAM" id="MobiDB-lite"/>
    </source>
</evidence>
<reference evidence="2 3" key="1">
    <citation type="submission" date="2023-09" db="EMBL/GenBank/DDBJ databases">
        <authorList>
            <person name="Wang M."/>
        </authorList>
    </citation>
    <scope>NUCLEOTIDE SEQUENCE [LARGE SCALE GENOMIC DNA]</scope>
    <source>
        <strain evidence="2">GT-2023</strain>
        <tissue evidence="2">Liver</tissue>
    </source>
</reference>